<feature type="domain" description="C2H2-type" evidence="13">
    <location>
        <begin position="119"/>
        <end position="146"/>
    </location>
</feature>
<dbReference type="Gene3D" id="3.30.160.60">
    <property type="entry name" value="Classic Zinc Finger"/>
    <property type="match status" value="4"/>
</dbReference>
<dbReference type="Ensembl" id="ENSFHET00000007885.1">
    <property type="protein sequence ID" value="ENSFHEP00000005006.1"/>
    <property type="gene ID" value="ENSFHEG00000005961.1"/>
</dbReference>
<dbReference type="InterPro" id="IPR013087">
    <property type="entry name" value="Znf_C2H2_type"/>
</dbReference>
<dbReference type="GO" id="GO:0003677">
    <property type="term" value="F:DNA binding"/>
    <property type="evidence" value="ECO:0007669"/>
    <property type="project" value="UniProtKB-KW"/>
</dbReference>
<dbReference type="InterPro" id="IPR050331">
    <property type="entry name" value="Zinc_finger"/>
</dbReference>
<dbReference type="GO" id="GO:0008270">
    <property type="term" value="F:zinc ion binding"/>
    <property type="evidence" value="ECO:0007669"/>
    <property type="project" value="UniProtKB-KW"/>
</dbReference>
<dbReference type="FunFam" id="3.30.160.60:FF:001480">
    <property type="entry name" value="Si:cabz01071911.3"/>
    <property type="match status" value="1"/>
</dbReference>
<dbReference type="SMART" id="SM00355">
    <property type="entry name" value="ZnF_C2H2"/>
    <property type="match status" value="3"/>
</dbReference>
<comment type="subcellular location">
    <subcellularLocation>
        <location evidence="1">Nucleus</location>
    </subcellularLocation>
</comment>
<evidence type="ECO:0000256" key="9">
    <source>
        <dbReference type="ARBA" id="ARBA00023163"/>
    </source>
</evidence>
<name>A0A3Q2NZH6_FUNHE</name>
<evidence type="ECO:0000256" key="8">
    <source>
        <dbReference type="ARBA" id="ARBA00023125"/>
    </source>
</evidence>
<dbReference type="GO" id="GO:0010468">
    <property type="term" value="P:regulation of gene expression"/>
    <property type="evidence" value="ECO:0007669"/>
    <property type="project" value="TreeGrafter"/>
</dbReference>
<evidence type="ECO:0000256" key="5">
    <source>
        <dbReference type="ARBA" id="ARBA00022771"/>
    </source>
</evidence>
<dbReference type="AlphaFoldDB" id="A0A3Q2NZH6"/>
<evidence type="ECO:0000256" key="12">
    <source>
        <dbReference type="SAM" id="MobiDB-lite"/>
    </source>
</evidence>
<dbReference type="FunFam" id="3.30.160.60:FF:001450">
    <property type="entry name" value="zinc finger protein 774"/>
    <property type="match status" value="1"/>
</dbReference>
<feature type="domain" description="C2H2-type" evidence="13">
    <location>
        <begin position="175"/>
        <end position="202"/>
    </location>
</feature>
<dbReference type="Proteomes" id="UP000265000">
    <property type="component" value="Unplaced"/>
</dbReference>
<dbReference type="PANTHER" id="PTHR16515:SF66">
    <property type="entry name" value="C2H2-TYPE DOMAIN-CONTAINING PROTEIN"/>
    <property type="match status" value="1"/>
</dbReference>
<reference evidence="14" key="2">
    <citation type="submission" date="2025-09" db="UniProtKB">
        <authorList>
            <consortium name="Ensembl"/>
        </authorList>
    </citation>
    <scope>IDENTIFICATION</scope>
</reference>
<dbReference type="PANTHER" id="PTHR16515">
    <property type="entry name" value="PR DOMAIN ZINC FINGER PROTEIN"/>
    <property type="match status" value="1"/>
</dbReference>
<dbReference type="PROSITE" id="PS00028">
    <property type="entry name" value="ZINC_FINGER_C2H2_1"/>
    <property type="match status" value="3"/>
</dbReference>
<feature type="domain" description="C2H2-type" evidence="13">
    <location>
        <begin position="147"/>
        <end position="174"/>
    </location>
</feature>
<keyword evidence="5 11" id="KW-0863">Zinc-finger</keyword>
<evidence type="ECO:0000256" key="4">
    <source>
        <dbReference type="ARBA" id="ARBA00022737"/>
    </source>
</evidence>
<keyword evidence="3" id="KW-0479">Metal-binding</keyword>
<evidence type="ECO:0000256" key="1">
    <source>
        <dbReference type="ARBA" id="ARBA00004123"/>
    </source>
</evidence>
<evidence type="ECO:0000256" key="6">
    <source>
        <dbReference type="ARBA" id="ARBA00022833"/>
    </source>
</evidence>
<evidence type="ECO:0000256" key="3">
    <source>
        <dbReference type="ARBA" id="ARBA00022723"/>
    </source>
</evidence>
<evidence type="ECO:0000256" key="11">
    <source>
        <dbReference type="PROSITE-ProRule" id="PRU00042"/>
    </source>
</evidence>
<feature type="region of interest" description="Disordered" evidence="12">
    <location>
        <begin position="43"/>
        <end position="65"/>
    </location>
</feature>
<sequence>NPKAFPDVKQKLIVEEASLDHRPRADLHDPLLLSKLYPDQIKDGVFPEGNDGEESTRIQDHGDGSISLEIEEIEKDEEDCDVEHPLSDQKHLSDSDYKKCSTEKETVDSQTKAQTGVKLSCKDCGKIFIGKYSLNRHMRIHTGQKPFCCDLCGQRFSQKGTLSTHIRIHTGQKPFCCNLCGQEFSKKSNLARHMRIHTGQKPFCCDICGQTFKNLIVNKHKGYEYVLKLVSFL</sequence>
<dbReference type="FunFam" id="3.30.160.60:FF:001249">
    <property type="entry name" value="CTCF"/>
    <property type="match status" value="1"/>
</dbReference>
<evidence type="ECO:0000313" key="14">
    <source>
        <dbReference type="Ensembl" id="ENSFHEP00000005006.1"/>
    </source>
</evidence>
<evidence type="ECO:0000256" key="7">
    <source>
        <dbReference type="ARBA" id="ARBA00023015"/>
    </source>
</evidence>
<reference evidence="14" key="1">
    <citation type="submission" date="2025-08" db="UniProtKB">
        <authorList>
            <consortium name="Ensembl"/>
        </authorList>
    </citation>
    <scope>IDENTIFICATION</scope>
</reference>
<dbReference type="GO" id="GO:0005634">
    <property type="term" value="C:nucleus"/>
    <property type="evidence" value="ECO:0007669"/>
    <property type="project" value="UniProtKB-SubCell"/>
</dbReference>
<keyword evidence="7" id="KW-0805">Transcription regulation</keyword>
<comment type="similarity">
    <text evidence="2">Belongs to the krueppel C2H2-type zinc-finger protein family.</text>
</comment>
<evidence type="ECO:0000256" key="10">
    <source>
        <dbReference type="ARBA" id="ARBA00023242"/>
    </source>
</evidence>
<dbReference type="STRING" id="8078.ENSFHEP00000005006"/>
<dbReference type="InterPro" id="IPR036236">
    <property type="entry name" value="Znf_C2H2_sf"/>
</dbReference>
<keyword evidence="6" id="KW-0862">Zinc</keyword>
<accession>A0A3Q2NZH6</accession>
<dbReference type="GeneTree" id="ENSGT01150000286918"/>
<organism evidence="14 15">
    <name type="scientific">Fundulus heteroclitus</name>
    <name type="common">Killifish</name>
    <name type="synonym">Mummichog</name>
    <dbReference type="NCBI Taxonomy" id="8078"/>
    <lineage>
        <taxon>Eukaryota</taxon>
        <taxon>Metazoa</taxon>
        <taxon>Chordata</taxon>
        <taxon>Craniata</taxon>
        <taxon>Vertebrata</taxon>
        <taxon>Euteleostomi</taxon>
        <taxon>Actinopterygii</taxon>
        <taxon>Neopterygii</taxon>
        <taxon>Teleostei</taxon>
        <taxon>Neoteleostei</taxon>
        <taxon>Acanthomorphata</taxon>
        <taxon>Ovalentaria</taxon>
        <taxon>Atherinomorphae</taxon>
        <taxon>Cyprinodontiformes</taxon>
        <taxon>Fundulidae</taxon>
        <taxon>Fundulus</taxon>
    </lineage>
</organism>
<dbReference type="PROSITE" id="PS50157">
    <property type="entry name" value="ZINC_FINGER_C2H2_2"/>
    <property type="match status" value="3"/>
</dbReference>
<dbReference type="Pfam" id="PF13894">
    <property type="entry name" value="zf-C2H2_4"/>
    <property type="match status" value="1"/>
</dbReference>
<proteinExistence type="inferred from homology"/>
<keyword evidence="10" id="KW-0539">Nucleus</keyword>
<evidence type="ECO:0000256" key="2">
    <source>
        <dbReference type="ARBA" id="ARBA00006991"/>
    </source>
</evidence>
<keyword evidence="9" id="KW-0804">Transcription</keyword>
<protein>
    <recommendedName>
        <fullName evidence="13">C2H2-type domain-containing protein</fullName>
    </recommendedName>
</protein>
<dbReference type="SUPFAM" id="SSF57667">
    <property type="entry name" value="beta-beta-alpha zinc fingers"/>
    <property type="match status" value="2"/>
</dbReference>
<keyword evidence="15" id="KW-1185">Reference proteome</keyword>
<dbReference type="Pfam" id="PF00096">
    <property type="entry name" value="zf-C2H2"/>
    <property type="match status" value="2"/>
</dbReference>
<feature type="compositionally biased region" description="Basic and acidic residues" evidence="12">
    <location>
        <begin position="54"/>
        <end position="63"/>
    </location>
</feature>
<keyword evidence="4" id="KW-0677">Repeat</keyword>
<evidence type="ECO:0000313" key="15">
    <source>
        <dbReference type="Proteomes" id="UP000265000"/>
    </source>
</evidence>
<keyword evidence="8" id="KW-0238">DNA-binding</keyword>
<evidence type="ECO:0000259" key="13">
    <source>
        <dbReference type="PROSITE" id="PS50157"/>
    </source>
</evidence>